<dbReference type="Pfam" id="PF07714">
    <property type="entry name" value="PK_Tyr_Ser-Thr"/>
    <property type="match status" value="1"/>
</dbReference>
<comment type="subcellular location">
    <subcellularLocation>
        <location evidence="1">Membrane</location>
        <topology evidence="1">Single-pass type I membrane protein</topology>
    </subcellularLocation>
</comment>
<dbReference type="InterPro" id="IPR051824">
    <property type="entry name" value="LRR_Rcpt-Like_S/T_Kinase"/>
</dbReference>
<keyword evidence="10 14" id="KW-1133">Transmembrane helix</keyword>
<comment type="similarity">
    <text evidence="2">Belongs to the RLP family.</text>
</comment>
<evidence type="ECO:0000256" key="2">
    <source>
        <dbReference type="ARBA" id="ARBA00009592"/>
    </source>
</evidence>
<evidence type="ECO:0000313" key="17">
    <source>
        <dbReference type="Proteomes" id="UP000836841"/>
    </source>
</evidence>
<dbReference type="InterPro" id="IPR001611">
    <property type="entry name" value="Leu-rich_rpt"/>
</dbReference>
<evidence type="ECO:0000313" key="16">
    <source>
        <dbReference type="EMBL" id="CAH2040984.1"/>
    </source>
</evidence>
<name>A0AAU9RFB7_THLAR</name>
<evidence type="ECO:0000256" key="13">
    <source>
        <dbReference type="ARBA" id="ARBA00023180"/>
    </source>
</evidence>
<keyword evidence="11 14" id="KW-0472">Membrane</keyword>
<comment type="caution">
    <text evidence="16">The sequence shown here is derived from an EMBL/GenBank/DDBJ whole genome shotgun (WGS) entry which is preliminary data.</text>
</comment>
<feature type="transmembrane region" description="Helical" evidence="14">
    <location>
        <begin position="421"/>
        <end position="443"/>
    </location>
</feature>
<dbReference type="PANTHER" id="PTHR48006">
    <property type="entry name" value="LEUCINE-RICH REPEAT-CONTAINING PROTEIN DDB_G0281931-RELATED"/>
    <property type="match status" value="1"/>
</dbReference>
<dbReference type="GO" id="GO:0004672">
    <property type="term" value="F:protein kinase activity"/>
    <property type="evidence" value="ECO:0007669"/>
    <property type="project" value="InterPro"/>
</dbReference>
<evidence type="ECO:0000256" key="14">
    <source>
        <dbReference type="SAM" id="Phobius"/>
    </source>
</evidence>
<dbReference type="InterPro" id="IPR003591">
    <property type="entry name" value="Leu-rich_rpt_typical-subtyp"/>
</dbReference>
<evidence type="ECO:0000256" key="4">
    <source>
        <dbReference type="ARBA" id="ARBA00022614"/>
    </source>
</evidence>
<dbReference type="Gene3D" id="3.30.200.20">
    <property type="entry name" value="Phosphorylase Kinase, domain 1"/>
    <property type="match status" value="1"/>
</dbReference>
<keyword evidence="17" id="KW-1185">Reference proteome</keyword>
<dbReference type="FunFam" id="3.80.10.10:FF:001678">
    <property type="entry name" value="Calmodulin-binding receptor kinase CaMRLK"/>
    <property type="match status" value="1"/>
</dbReference>
<evidence type="ECO:0000256" key="10">
    <source>
        <dbReference type="ARBA" id="ARBA00022989"/>
    </source>
</evidence>
<evidence type="ECO:0000256" key="7">
    <source>
        <dbReference type="ARBA" id="ARBA00022737"/>
    </source>
</evidence>
<evidence type="ECO:0000256" key="6">
    <source>
        <dbReference type="ARBA" id="ARBA00022729"/>
    </source>
</evidence>
<evidence type="ECO:0000256" key="8">
    <source>
        <dbReference type="ARBA" id="ARBA00022741"/>
    </source>
</evidence>
<dbReference type="SMART" id="SM00369">
    <property type="entry name" value="LRR_TYP"/>
    <property type="match status" value="5"/>
</dbReference>
<keyword evidence="3" id="KW-0597">Phosphoprotein</keyword>
<organism evidence="16 17">
    <name type="scientific">Thlaspi arvense</name>
    <name type="common">Field penny-cress</name>
    <dbReference type="NCBI Taxonomy" id="13288"/>
    <lineage>
        <taxon>Eukaryota</taxon>
        <taxon>Viridiplantae</taxon>
        <taxon>Streptophyta</taxon>
        <taxon>Embryophyta</taxon>
        <taxon>Tracheophyta</taxon>
        <taxon>Spermatophyta</taxon>
        <taxon>Magnoliopsida</taxon>
        <taxon>eudicotyledons</taxon>
        <taxon>Gunneridae</taxon>
        <taxon>Pentapetalae</taxon>
        <taxon>rosids</taxon>
        <taxon>malvids</taxon>
        <taxon>Brassicales</taxon>
        <taxon>Brassicaceae</taxon>
        <taxon>Thlaspideae</taxon>
        <taxon>Thlaspi</taxon>
    </lineage>
</organism>
<evidence type="ECO:0000256" key="9">
    <source>
        <dbReference type="ARBA" id="ARBA00022840"/>
    </source>
</evidence>
<dbReference type="PRINTS" id="PR00019">
    <property type="entry name" value="LEURICHRPT"/>
</dbReference>
<dbReference type="AlphaFoldDB" id="A0AAU9RFB7"/>
<dbReference type="Gene3D" id="3.80.10.10">
    <property type="entry name" value="Ribonuclease Inhibitor"/>
    <property type="match status" value="2"/>
</dbReference>
<dbReference type="Pfam" id="PF00560">
    <property type="entry name" value="LRR_1"/>
    <property type="match status" value="4"/>
</dbReference>
<dbReference type="PROSITE" id="PS51450">
    <property type="entry name" value="LRR"/>
    <property type="match status" value="1"/>
</dbReference>
<proteinExistence type="inferred from homology"/>
<feature type="domain" description="Protein kinase" evidence="15">
    <location>
        <begin position="510"/>
        <end position="815"/>
    </location>
</feature>
<dbReference type="Pfam" id="PF13855">
    <property type="entry name" value="LRR_8"/>
    <property type="match status" value="2"/>
</dbReference>
<evidence type="ECO:0000256" key="11">
    <source>
        <dbReference type="ARBA" id="ARBA00023136"/>
    </source>
</evidence>
<dbReference type="PANTHER" id="PTHR48006:SF20">
    <property type="entry name" value="OS08G0276400 PROTEIN"/>
    <property type="match status" value="1"/>
</dbReference>
<dbReference type="GO" id="GO:0005524">
    <property type="term" value="F:ATP binding"/>
    <property type="evidence" value="ECO:0007669"/>
    <property type="project" value="UniProtKB-KW"/>
</dbReference>
<dbReference type="FunFam" id="3.30.200.20:FF:000466">
    <property type="entry name" value="Putative LRR receptor-like serine/threonine-protein kinase"/>
    <property type="match status" value="1"/>
</dbReference>
<protein>
    <recommendedName>
        <fullName evidence="15">Protein kinase domain-containing protein</fullName>
    </recommendedName>
</protein>
<dbReference type="GO" id="GO:0016020">
    <property type="term" value="C:membrane"/>
    <property type="evidence" value="ECO:0007669"/>
    <property type="project" value="UniProtKB-SubCell"/>
</dbReference>
<dbReference type="SUPFAM" id="SSF56112">
    <property type="entry name" value="Protein kinase-like (PK-like)"/>
    <property type="match status" value="1"/>
</dbReference>
<dbReference type="FunFam" id="3.80.10.10:FF:000041">
    <property type="entry name" value="LRR receptor-like serine/threonine-protein kinase ERECTA"/>
    <property type="match status" value="1"/>
</dbReference>
<sequence>MGLSLNSSKNYNFSAHVCTWQGVFCEEDSVVKLVASGLGLSGFIPDTSIGKLKKLESLDLSNNKITGFPSDFWSLGSLKFLNLSNNLISGALPNNIGNFGLLETLDLSMNNFSGEIPDTISSLLSLQVLKLDGNHFESSIPLGILNCRSLVSIDLSSNQLNGSLPEGFGVAFPKLKSLNLAQNGIRGQDSDFSGMISTKYLNISGNRFQGSVFGVFQEPLEVIDLSKNQFEGHISKVQFNSSFNWSNLVYLDLSENQLSGDFFSNLIEAQNLKHLNLAHNQFYEHYFPEIRVISGLEHLNLSETDLVGHIPAEISELSCLKTLDLSKNRLSGEVPIFSIKSLLVLDVSYNNLSGEIPDSLLEKLPWMERFNFSYNNLSLCASEFSPQTLQSAFIGSLNSCPIAANPDLFRKKAPQYRGLKLALALAISLVCLLVGLLFLAFGCRRKTRMWAVKQDPCKEEQNISGPFSFQTDSTTWVADVKHAPSVPVVIFEKPLLNFTFADLLSATSHFDRDTLLAEGRFGPVYRGFLTGGIHVAVKVLVHGSTLTEQEAARELELLGRIKHPNLLPLTGYCLAGDQRIAIYDYMENGNLQNLLHDLPLGVQRTEDWSTDTWEEDDREGIRNVKSDGSVTTWRFRHKIALGTARALAFLHHGCSPPIIHRDVKASSVYLDSNLEPRLSDFGLAKVFGNDPRDDIMHGSPGYVPPEFLQPEVTTPTPKSDVYGFGVVLFELITGKKPIEDDYPDERERNLVAWVRGLVRKNQGSKAIDPKIRGTGQESQMEEALKIGYLCTADLPSKRPSMQQVVGLLKDIEPDTNQ</sequence>
<keyword evidence="6" id="KW-0732">Signal</keyword>
<dbReference type="CDD" id="cd14066">
    <property type="entry name" value="STKc_IRAK"/>
    <property type="match status" value="1"/>
</dbReference>
<dbReference type="InterPro" id="IPR011009">
    <property type="entry name" value="Kinase-like_dom_sf"/>
</dbReference>
<evidence type="ECO:0000259" key="15">
    <source>
        <dbReference type="PROSITE" id="PS50011"/>
    </source>
</evidence>
<dbReference type="InterPro" id="IPR000719">
    <property type="entry name" value="Prot_kinase_dom"/>
</dbReference>
<evidence type="ECO:0000256" key="12">
    <source>
        <dbReference type="ARBA" id="ARBA00023170"/>
    </source>
</evidence>
<keyword evidence="12" id="KW-0675">Receptor</keyword>
<accession>A0AAU9RFB7</accession>
<evidence type="ECO:0000256" key="3">
    <source>
        <dbReference type="ARBA" id="ARBA00022553"/>
    </source>
</evidence>
<evidence type="ECO:0000256" key="1">
    <source>
        <dbReference type="ARBA" id="ARBA00004479"/>
    </source>
</evidence>
<dbReference type="InterPro" id="IPR001245">
    <property type="entry name" value="Ser-Thr/Tyr_kinase_cat_dom"/>
</dbReference>
<gene>
    <name evidence="16" type="ORF">TAV2_LOCUS4288</name>
</gene>
<dbReference type="SUPFAM" id="SSF52058">
    <property type="entry name" value="L domain-like"/>
    <property type="match status" value="1"/>
</dbReference>
<keyword evidence="7" id="KW-0677">Repeat</keyword>
<keyword evidence="4" id="KW-0433">Leucine-rich repeat</keyword>
<dbReference type="EMBL" id="CAJVSB020000054">
    <property type="protein sequence ID" value="CAH2040984.1"/>
    <property type="molecule type" value="Genomic_DNA"/>
</dbReference>
<keyword evidence="5 14" id="KW-0812">Transmembrane</keyword>
<keyword evidence="8" id="KW-0547">Nucleotide-binding</keyword>
<dbReference type="PROSITE" id="PS50011">
    <property type="entry name" value="PROTEIN_KINASE_DOM"/>
    <property type="match status" value="1"/>
</dbReference>
<keyword evidence="13" id="KW-0325">Glycoprotein</keyword>
<dbReference type="Gene3D" id="1.10.510.10">
    <property type="entry name" value="Transferase(Phosphotransferase) domain 1"/>
    <property type="match status" value="1"/>
</dbReference>
<dbReference type="InterPro" id="IPR032675">
    <property type="entry name" value="LRR_dom_sf"/>
</dbReference>
<keyword evidence="9" id="KW-0067">ATP-binding</keyword>
<dbReference type="Proteomes" id="UP000836841">
    <property type="component" value="Unassembled WGS sequence"/>
</dbReference>
<evidence type="ECO:0000256" key="5">
    <source>
        <dbReference type="ARBA" id="ARBA00022692"/>
    </source>
</evidence>
<reference evidence="16 17" key="1">
    <citation type="submission" date="2022-03" db="EMBL/GenBank/DDBJ databases">
        <authorList>
            <person name="Nunn A."/>
            <person name="Chopra R."/>
            <person name="Nunn A."/>
            <person name="Contreras Garrido A."/>
        </authorList>
    </citation>
    <scope>NUCLEOTIDE SEQUENCE [LARGE SCALE GENOMIC DNA]</scope>
</reference>